<dbReference type="RefSeq" id="WP_140183222.1">
    <property type="nucleotide sequence ID" value="NZ_VAUD01000055.1"/>
</dbReference>
<keyword evidence="3" id="KW-0732">Signal</keyword>
<evidence type="ECO:0000256" key="2">
    <source>
        <dbReference type="ARBA" id="ARBA00007399"/>
    </source>
</evidence>
<keyword evidence="5" id="KW-0143">Chaperone</keyword>
<evidence type="ECO:0000256" key="1">
    <source>
        <dbReference type="ARBA" id="ARBA00004418"/>
    </source>
</evidence>
<accession>A0AAI9DFH8</accession>
<dbReference type="InterPro" id="IPR050643">
    <property type="entry name" value="Periplasmic_pilus_chap"/>
</dbReference>
<feature type="domain" description="Pili assembly chaperone C-terminal" evidence="7">
    <location>
        <begin position="201"/>
        <end position="258"/>
    </location>
</feature>
<protein>
    <submittedName>
        <fullName evidence="8">Molecular chaperone</fullName>
    </submittedName>
</protein>
<dbReference type="InterPro" id="IPR036316">
    <property type="entry name" value="Pili_assmbl_chap_C_dom_sf"/>
</dbReference>
<evidence type="ECO:0000313" key="8">
    <source>
        <dbReference type="EMBL" id="EMJ5136226.1"/>
    </source>
</evidence>
<dbReference type="InterPro" id="IPR016147">
    <property type="entry name" value="Pili_assmbl_chaperone_N"/>
</dbReference>
<name>A0AAI9DFH8_PROST</name>
<gene>
    <name evidence="8" type="ORF">RG298_004020</name>
</gene>
<evidence type="ECO:0000256" key="4">
    <source>
        <dbReference type="ARBA" id="ARBA00022764"/>
    </source>
</evidence>
<proteinExistence type="inferred from homology"/>
<dbReference type="GO" id="GO:0071555">
    <property type="term" value="P:cell wall organization"/>
    <property type="evidence" value="ECO:0007669"/>
    <property type="project" value="InterPro"/>
</dbReference>
<evidence type="ECO:0000259" key="6">
    <source>
        <dbReference type="Pfam" id="PF00345"/>
    </source>
</evidence>
<dbReference type="Pfam" id="PF00345">
    <property type="entry name" value="PapD_N"/>
    <property type="match status" value="1"/>
</dbReference>
<evidence type="ECO:0000256" key="3">
    <source>
        <dbReference type="ARBA" id="ARBA00022729"/>
    </source>
</evidence>
<dbReference type="AlphaFoldDB" id="A0AAI9DFH8"/>
<comment type="subcellular location">
    <subcellularLocation>
        <location evidence="1">Periplasm</location>
    </subcellularLocation>
</comment>
<comment type="similarity">
    <text evidence="2">Belongs to the periplasmic pilus chaperone family.</text>
</comment>
<dbReference type="PANTHER" id="PTHR30251">
    <property type="entry name" value="PILUS ASSEMBLY CHAPERONE"/>
    <property type="match status" value="1"/>
</dbReference>
<evidence type="ECO:0000259" key="7">
    <source>
        <dbReference type="Pfam" id="PF02753"/>
    </source>
</evidence>
<dbReference type="InterPro" id="IPR001829">
    <property type="entry name" value="Pili_assmbl_chaperone_bac"/>
</dbReference>
<comment type="caution">
    <text evidence="8">The sequence shown here is derived from an EMBL/GenBank/DDBJ whole genome shotgun (WGS) entry which is preliminary data.</text>
</comment>
<dbReference type="GO" id="GO:0030288">
    <property type="term" value="C:outer membrane-bounded periplasmic space"/>
    <property type="evidence" value="ECO:0007669"/>
    <property type="project" value="InterPro"/>
</dbReference>
<sequence length="267" mass="30125">MKSTYFCVVNLMKSSGMLIVIMSLAFCGGIQQVLAQEDGIVLGSTRVIYPESAHKGVTFNLTNYTPWVYLLQSRITPWPREDMAEVSNTDLIEGDEKDNPPFIILPPLTRFEPEQTLALRIRLTRQQLPTDRESVFMLMLKAIPSQSSDTQKQNSQAKATLVLALQNNIKLFYRPSQLPMMDASSRAEQLQFIFHKGEITVKNSSAYFVTLNQLSVGGDKVNLAGRAMIAPFSQETYMTSESIAKTVDWQIFDDEGRPTPKLQRLLH</sequence>
<dbReference type="SUPFAM" id="SSF49354">
    <property type="entry name" value="PapD-like"/>
    <property type="match status" value="1"/>
</dbReference>
<dbReference type="InterPro" id="IPR008962">
    <property type="entry name" value="PapD-like_sf"/>
</dbReference>
<dbReference type="Pfam" id="PF02753">
    <property type="entry name" value="PapD_C"/>
    <property type="match status" value="1"/>
</dbReference>
<organism evidence="8">
    <name type="scientific">Providencia stuartii</name>
    <dbReference type="NCBI Taxonomy" id="588"/>
    <lineage>
        <taxon>Bacteria</taxon>
        <taxon>Pseudomonadati</taxon>
        <taxon>Pseudomonadota</taxon>
        <taxon>Gammaproteobacteria</taxon>
        <taxon>Enterobacterales</taxon>
        <taxon>Morganellaceae</taxon>
        <taxon>Providencia</taxon>
    </lineage>
</organism>
<dbReference type="EMBL" id="ABMABF030000018">
    <property type="protein sequence ID" value="EMJ5136226.1"/>
    <property type="molecule type" value="Genomic_DNA"/>
</dbReference>
<feature type="domain" description="Pili assembly chaperone N-terminal" evidence="6">
    <location>
        <begin position="39"/>
        <end position="178"/>
    </location>
</feature>
<dbReference type="SUPFAM" id="SSF49584">
    <property type="entry name" value="Periplasmic chaperone C-domain"/>
    <property type="match status" value="1"/>
</dbReference>
<keyword evidence="4" id="KW-0574">Periplasm</keyword>
<dbReference type="InterPro" id="IPR013783">
    <property type="entry name" value="Ig-like_fold"/>
</dbReference>
<dbReference type="Gene3D" id="2.60.40.10">
    <property type="entry name" value="Immunoglobulins"/>
    <property type="match status" value="2"/>
</dbReference>
<dbReference type="PANTHER" id="PTHR30251:SF2">
    <property type="entry name" value="FIMBRIAL CHAPERONE YADV-RELATED"/>
    <property type="match status" value="1"/>
</dbReference>
<reference evidence="8" key="1">
    <citation type="submission" date="2024-02" db="EMBL/GenBank/DDBJ databases">
        <authorList>
            <consortium name="Clinical and Environmental Microbiology Branch: Whole genome sequencing antimicrobial resistance pathogens in the healthcare setting"/>
        </authorList>
    </citation>
    <scope>NUCLEOTIDE SEQUENCE</scope>
    <source>
        <strain evidence="8">2021GO-0154</strain>
    </source>
</reference>
<dbReference type="InterPro" id="IPR016148">
    <property type="entry name" value="Pili_assmbl_chaperone_C"/>
</dbReference>
<evidence type="ECO:0000256" key="5">
    <source>
        <dbReference type="ARBA" id="ARBA00023186"/>
    </source>
</evidence>
<dbReference type="PRINTS" id="PR00969">
    <property type="entry name" value="CHAPERONPILI"/>
</dbReference>